<protein>
    <submittedName>
        <fullName evidence="1">Uncharacterized protein</fullName>
    </submittedName>
</protein>
<dbReference type="EMBL" id="AP024412">
    <property type="protein sequence ID" value="BCR36697.1"/>
    <property type="molecule type" value="Genomic_DNA"/>
</dbReference>
<organism evidence="1 2">
    <name type="scientific">Mariniplasma anaerobium</name>
    <dbReference type="NCBI Taxonomy" id="2735436"/>
    <lineage>
        <taxon>Bacteria</taxon>
        <taxon>Bacillati</taxon>
        <taxon>Mycoplasmatota</taxon>
        <taxon>Mollicutes</taxon>
        <taxon>Acholeplasmatales</taxon>
        <taxon>Acholeplasmataceae</taxon>
        <taxon>Mariniplasma</taxon>
    </lineage>
</organism>
<keyword evidence="2" id="KW-1185">Reference proteome</keyword>
<proteinExistence type="predicted"/>
<evidence type="ECO:0000313" key="2">
    <source>
        <dbReference type="Proteomes" id="UP000620133"/>
    </source>
</evidence>
<sequence>MNPNIIEGFFAILDDTYQIQKIYQTKSIKIFKENELLFKYVDPAYEKSCEVFLNDIKEKSVSFNHRIEMTDKNKKMPFFLNGYKSKTHMYVFGIQDQHHVEEILEDLISFNNANLNELRVLRKQMQLNDSGVYNEITKLNNEL</sequence>
<reference evidence="1" key="1">
    <citation type="submission" date="2021-01" db="EMBL/GenBank/DDBJ databases">
        <title>Draft genome sequence of Acholeplasmataceae bacterium strain Mahy22.</title>
        <authorList>
            <person name="Watanabe M."/>
            <person name="Kojima H."/>
            <person name="Fukui M."/>
        </authorList>
    </citation>
    <scope>NUCLEOTIDE SEQUENCE</scope>
    <source>
        <strain evidence="1">Mahy22</strain>
    </source>
</reference>
<dbReference type="KEGG" id="manr:MPAN_015900"/>
<name>A0A7U9XVM5_9MOLU</name>
<dbReference type="AlphaFoldDB" id="A0A7U9XVM5"/>
<accession>A0A7U9XVM5</accession>
<gene>
    <name evidence="1" type="ORF">MPAN_015900</name>
</gene>
<dbReference type="RefSeq" id="WP_176239342.1">
    <property type="nucleotide sequence ID" value="NZ_AP024412.1"/>
</dbReference>
<evidence type="ECO:0000313" key="1">
    <source>
        <dbReference type="EMBL" id="BCR36697.1"/>
    </source>
</evidence>
<dbReference type="Proteomes" id="UP000620133">
    <property type="component" value="Chromosome"/>
</dbReference>